<proteinExistence type="predicted"/>
<name>A0ABV8XVX6_9MICC</name>
<reference evidence="2" key="1">
    <citation type="journal article" date="2019" name="Int. J. Syst. Evol. Microbiol.">
        <title>The Global Catalogue of Microorganisms (GCM) 10K type strain sequencing project: providing services to taxonomists for standard genome sequencing and annotation.</title>
        <authorList>
            <consortium name="The Broad Institute Genomics Platform"/>
            <consortium name="The Broad Institute Genome Sequencing Center for Infectious Disease"/>
            <person name="Wu L."/>
            <person name="Ma J."/>
        </authorList>
    </citation>
    <scope>NUCLEOTIDE SEQUENCE [LARGE SCALE GENOMIC DNA]</scope>
    <source>
        <strain evidence="2">CGMCC 1.12125</strain>
    </source>
</reference>
<dbReference type="EMBL" id="JBHSEN010000001">
    <property type="protein sequence ID" value="MFC4428903.1"/>
    <property type="molecule type" value="Genomic_DNA"/>
</dbReference>
<sequence length="635" mass="68095">MLHPDTTVLLTDALRPPAGYRVDQAVTTTYTLNLTAMLIAPMTFTLGDIDGADDLATSDPVRLLDAVQRHVEHTTVFVQAGGIHVPATHSRIHAFLEDSIHEVMPTHAEHLFHPKLSVVRFSADDGSFHHRVVVSSRNLTLDNSWDTVLVLDEDKHGTIAAGPAADVVAALPSLTLDPLPEGRAAAVADLARTLRDVNLAAPVPFTGGSLLPLGLTEERPWPFPQTPERVLAISPFLSAATLDSIRAGSAEATLVSRPEAMDLLGRRRLAGWSTTVLHRGVEESEDDQAGVRTLDEFTAVVSASGQPEEQDRQDGADHPGIGTVVRLDGLHAKTVVLDLPGDQSMVVTGSANLTGQAWSGGLEMNAVLTGPTATCGVHAVLGAGRESLGLGAILQPYTPQYDDGATDPAIATSYQLEEFHRALARQRPELVVTEVEEDRVEARLSLTIPDDAPGATRIWLTTVPAQDRELAARQRWEIAPVNVTPFLAVETTAGEGEARVTRRCVLMMRIHGDPLGRRRAVLAAILSNSRSVLRYLALLLGMDPLQSGPSAWENVAETTARLDDAGSDGAAGYALPLVLFEPLVRAAGQDPKALASVARQVAELREMPGAEDVIPPEFLQMWDVVLRVVQKGRKP</sequence>
<dbReference type="RefSeq" id="WP_344229277.1">
    <property type="nucleotide sequence ID" value="NZ_BAAALH010000002.1"/>
</dbReference>
<accession>A0ABV8XVX6</accession>
<keyword evidence="2" id="KW-1185">Reference proteome</keyword>
<evidence type="ECO:0008006" key="3">
    <source>
        <dbReference type="Google" id="ProtNLM"/>
    </source>
</evidence>
<dbReference type="SUPFAM" id="SSF56024">
    <property type="entry name" value="Phospholipase D/nuclease"/>
    <property type="match status" value="1"/>
</dbReference>
<evidence type="ECO:0000313" key="1">
    <source>
        <dbReference type="EMBL" id="MFC4428903.1"/>
    </source>
</evidence>
<comment type="caution">
    <text evidence="1">The sequence shown here is derived from an EMBL/GenBank/DDBJ whole genome shotgun (WGS) entry which is preliminary data.</text>
</comment>
<protein>
    <recommendedName>
        <fullName evidence="3">PLD phosphodiesterase domain-containing protein</fullName>
    </recommendedName>
</protein>
<gene>
    <name evidence="1" type="ORF">ACFO0K_04320</name>
</gene>
<evidence type="ECO:0000313" key="2">
    <source>
        <dbReference type="Proteomes" id="UP001595965"/>
    </source>
</evidence>
<organism evidence="1 2">
    <name type="scientific">Citricoccus alkalitolerans</name>
    <dbReference type="NCBI Taxonomy" id="246603"/>
    <lineage>
        <taxon>Bacteria</taxon>
        <taxon>Bacillati</taxon>
        <taxon>Actinomycetota</taxon>
        <taxon>Actinomycetes</taxon>
        <taxon>Micrococcales</taxon>
        <taxon>Micrococcaceae</taxon>
        <taxon>Citricoccus</taxon>
    </lineage>
</organism>
<dbReference type="Proteomes" id="UP001595965">
    <property type="component" value="Unassembled WGS sequence"/>
</dbReference>